<dbReference type="OrthoDB" id="9776706at2"/>
<evidence type="ECO:0000256" key="1">
    <source>
        <dbReference type="ARBA" id="ARBA00004127"/>
    </source>
</evidence>
<gene>
    <name evidence="9" type="ORF">BKA23_0436</name>
</gene>
<feature type="transmembrane region" description="Helical" evidence="8">
    <location>
        <begin position="145"/>
        <end position="171"/>
    </location>
</feature>
<accession>A0A561E7Q9</accession>
<dbReference type="AlphaFoldDB" id="A0A561E7Q9"/>
<keyword evidence="4" id="KW-0533">Nickel</keyword>
<dbReference type="Pfam" id="PF03824">
    <property type="entry name" value="NicO"/>
    <property type="match status" value="1"/>
</dbReference>
<evidence type="ECO:0000256" key="8">
    <source>
        <dbReference type="RuleBase" id="RU362101"/>
    </source>
</evidence>
<evidence type="ECO:0000313" key="9">
    <source>
        <dbReference type="EMBL" id="TWE11655.1"/>
    </source>
</evidence>
<dbReference type="GO" id="GO:0015099">
    <property type="term" value="F:nickel cation transmembrane transporter activity"/>
    <property type="evidence" value="ECO:0007669"/>
    <property type="project" value="UniProtKB-UniRule"/>
</dbReference>
<dbReference type="GO" id="GO:0012505">
    <property type="term" value="C:endomembrane system"/>
    <property type="evidence" value="ECO:0007669"/>
    <property type="project" value="UniProtKB-SubCell"/>
</dbReference>
<feature type="transmembrane region" description="Helical" evidence="8">
    <location>
        <begin position="335"/>
        <end position="354"/>
    </location>
</feature>
<comment type="caution">
    <text evidence="9">The sequence shown here is derived from an EMBL/GenBank/DDBJ whole genome shotgun (WGS) entry which is preliminary data.</text>
</comment>
<evidence type="ECO:0000256" key="3">
    <source>
        <dbReference type="ARBA" id="ARBA00022448"/>
    </source>
</evidence>
<name>A0A561E7Q9_9MICO</name>
<evidence type="ECO:0000256" key="6">
    <source>
        <dbReference type="ARBA" id="ARBA00022989"/>
    </source>
</evidence>
<feature type="transmembrane region" description="Helical" evidence="8">
    <location>
        <begin position="215"/>
        <end position="239"/>
    </location>
</feature>
<dbReference type="InterPro" id="IPR004688">
    <property type="entry name" value="Ni/Co_transpt"/>
</dbReference>
<comment type="subcellular location">
    <subcellularLocation>
        <location evidence="8">Cell membrane</location>
        <topology evidence="8">Multi-pass membrane protein</topology>
    </subcellularLocation>
    <subcellularLocation>
        <location evidence="1">Endomembrane system</location>
        <topology evidence="1">Multi-pass membrane protein</topology>
    </subcellularLocation>
</comment>
<dbReference type="EMBL" id="VIVQ01000001">
    <property type="protein sequence ID" value="TWE11655.1"/>
    <property type="molecule type" value="Genomic_DNA"/>
</dbReference>
<dbReference type="PANTHER" id="PTHR31611">
    <property type="entry name" value="HIGH-AFFINITY NICKEL TRANSPORT PROTEIN NIC1"/>
    <property type="match status" value="1"/>
</dbReference>
<feature type="transmembrane region" description="Helical" evidence="8">
    <location>
        <begin position="245"/>
        <end position="267"/>
    </location>
</feature>
<feature type="transmembrane region" description="Helical" evidence="8">
    <location>
        <begin position="33"/>
        <end position="54"/>
    </location>
</feature>
<keyword evidence="3 8" id="KW-0813">Transport</keyword>
<dbReference type="GO" id="GO:0005886">
    <property type="term" value="C:plasma membrane"/>
    <property type="evidence" value="ECO:0007669"/>
    <property type="project" value="UniProtKB-SubCell"/>
</dbReference>
<dbReference type="InterPro" id="IPR011541">
    <property type="entry name" value="Ni/Co_transpt_high_affinity"/>
</dbReference>
<keyword evidence="7 8" id="KW-0472">Membrane</keyword>
<dbReference type="RefSeq" id="WP_145225059.1">
    <property type="nucleotide sequence ID" value="NZ_VIVQ01000001.1"/>
</dbReference>
<keyword evidence="10" id="KW-1185">Reference proteome</keyword>
<reference evidence="9 10" key="1">
    <citation type="submission" date="2019-06" db="EMBL/GenBank/DDBJ databases">
        <title>Sequencing the genomes of 1000 actinobacteria strains.</title>
        <authorList>
            <person name="Klenk H.-P."/>
        </authorList>
    </citation>
    <scope>NUCLEOTIDE SEQUENCE [LARGE SCALE GENOMIC DNA]</scope>
    <source>
        <strain evidence="9 10">DSM 19560</strain>
    </source>
</reference>
<organism evidence="9 10">
    <name type="scientific">Rudaeicoccus suwonensis</name>
    <dbReference type="NCBI Taxonomy" id="657409"/>
    <lineage>
        <taxon>Bacteria</taxon>
        <taxon>Bacillati</taxon>
        <taxon>Actinomycetota</taxon>
        <taxon>Actinomycetes</taxon>
        <taxon>Micrococcales</taxon>
        <taxon>Dermacoccaceae</taxon>
        <taxon>Rudaeicoccus</taxon>
    </lineage>
</organism>
<evidence type="ECO:0000313" key="10">
    <source>
        <dbReference type="Proteomes" id="UP000318297"/>
    </source>
</evidence>
<dbReference type="NCBIfam" id="TIGR00802">
    <property type="entry name" value="nico"/>
    <property type="match status" value="1"/>
</dbReference>
<keyword evidence="5 8" id="KW-0812">Transmembrane</keyword>
<protein>
    <recommendedName>
        <fullName evidence="8">Nickel/cobalt efflux system</fullName>
    </recommendedName>
</protein>
<feature type="transmembrane region" description="Helical" evidence="8">
    <location>
        <begin position="288"/>
        <end position="315"/>
    </location>
</feature>
<comment type="similarity">
    <text evidence="2 8">Belongs to the NiCoT transporter (TC 2.A.52) family.</text>
</comment>
<dbReference type="PANTHER" id="PTHR31611:SF0">
    <property type="entry name" value="HIGH-AFFINITY NICKEL TRANSPORT PROTEIN NIC1"/>
    <property type="match status" value="1"/>
</dbReference>
<evidence type="ECO:0000256" key="5">
    <source>
        <dbReference type="ARBA" id="ARBA00022692"/>
    </source>
</evidence>
<proteinExistence type="inferred from homology"/>
<keyword evidence="6 8" id="KW-1133">Transmembrane helix</keyword>
<dbReference type="Proteomes" id="UP000318297">
    <property type="component" value="Unassembled WGS sequence"/>
</dbReference>
<evidence type="ECO:0000256" key="4">
    <source>
        <dbReference type="ARBA" id="ARBA00022596"/>
    </source>
</evidence>
<sequence length="384" mass="42451">MTSESVAVATTTNSRWAAIKASLTPREWRRAGWMFGSIALLHVVGFGVFAFLVIPHHYRGLGIGIAVTAYTLGLRHAFDADHISAIDNTTRKLMSDGQRPLSVGYFFSLGHSTIVVAIGIGIVVAEKTVYSAVSNNNSSLEQFGGVFGTIVSAAFLYLIALMNIVILVGIVKIWRSMRRGEYDEAALEAQLQQRGFMNRFFGRWMRSINKPWQMYPVGVVFGMGFDTATEVALLATTALLATQHIAWYAILVLPILFTAGMSIMDTLDGCFMNTAYGWAFMKPVRKVYYNLTITGLSVAICYFIGTIEILGLIPQELHWRGPFWRFMENFDINKAGFVIVGMFIATWLLAVGVWKAARVEQKWEAGMAKAQPSTAPSPEPSSID</sequence>
<evidence type="ECO:0000256" key="7">
    <source>
        <dbReference type="ARBA" id="ARBA00023136"/>
    </source>
</evidence>
<feature type="transmembrane region" description="Helical" evidence="8">
    <location>
        <begin position="101"/>
        <end position="125"/>
    </location>
</feature>
<evidence type="ECO:0000256" key="2">
    <source>
        <dbReference type="ARBA" id="ARBA00010892"/>
    </source>
</evidence>